<evidence type="ECO:0000256" key="1">
    <source>
        <dbReference type="ARBA" id="ARBA00004123"/>
    </source>
</evidence>
<dbReference type="FunFam" id="3.30.60.60:FF:000001">
    <property type="entry name" value="Histone acetyltransferase"/>
    <property type="match status" value="1"/>
</dbReference>
<evidence type="ECO:0000256" key="7">
    <source>
        <dbReference type="ARBA" id="ARBA00022833"/>
    </source>
</evidence>
<keyword evidence="10 12" id="KW-0539">Nucleus</keyword>
<dbReference type="SUPFAM" id="SSF55729">
    <property type="entry name" value="Acyl-CoA N-acyltransferases (Nat)"/>
    <property type="match status" value="1"/>
</dbReference>
<dbReference type="AlphaFoldDB" id="A0A8J6CDJ9"/>
<keyword evidence="9" id="KW-0007">Acetylation</keyword>
<dbReference type="Gene3D" id="3.30.60.60">
    <property type="entry name" value="N-acetyl transferase-like"/>
    <property type="match status" value="1"/>
</dbReference>
<keyword evidence="16" id="KW-1185">Reference proteome</keyword>
<dbReference type="InterPro" id="IPR002717">
    <property type="entry name" value="HAT_MYST-type"/>
</dbReference>
<comment type="subcellular location">
    <subcellularLocation>
        <location evidence="1 12">Nucleus</location>
    </subcellularLocation>
</comment>
<keyword evidence="8" id="KW-0156">Chromatin regulator</keyword>
<accession>A0A8J6CDJ9</accession>
<evidence type="ECO:0000256" key="9">
    <source>
        <dbReference type="ARBA" id="ARBA00022990"/>
    </source>
</evidence>
<name>A0A8J6CDJ9_DIALT</name>
<dbReference type="FunFam" id="1.10.10.10:FF:000022">
    <property type="entry name" value="Histone acetyltransferase"/>
    <property type="match status" value="1"/>
</dbReference>
<dbReference type="GO" id="GO:0008270">
    <property type="term" value="F:zinc ion binding"/>
    <property type="evidence" value="ECO:0007669"/>
    <property type="project" value="UniProtKB-KW"/>
</dbReference>
<dbReference type="InterPro" id="IPR040706">
    <property type="entry name" value="Zf-MYST"/>
</dbReference>
<dbReference type="Gene3D" id="1.10.10.10">
    <property type="entry name" value="Winged helix-like DNA-binding domain superfamily/Winged helix DNA-binding domain"/>
    <property type="match status" value="1"/>
</dbReference>
<dbReference type="SUPFAM" id="SSF54160">
    <property type="entry name" value="Chromo domain-like"/>
    <property type="match status" value="1"/>
</dbReference>
<evidence type="ECO:0000256" key="2">
    <source>
        <dbReference type="ARBA" id="ARBA00010107"/>
    </source>
</evidence>
<keyword evidence="4" id="KW-0808">Transferase</keyword>
<dbReference type="EMBL" id="JAGTXO010000015">
    <property type="protein sequence ID" value="KAG8463613.1"/>
    <property type="molecule type" value="Genomic_DNA"/>
</dbReference>
<dbReference type="InterPro" id="IPR016181">
    <property type="entry name" value="Acyl_CoA_acyltransferase"/>
</dbReference>
<evidence type="ECO:0000256" key="10">
    <source>
        <dbReference type="ARBA" id="ARBA00023242"/>
    </source>
</evidence>
<protein>
    <recommendedName>
        <fullName evidence="3 12">Histone acetyltransferase</fullName>
        <ecNumber evidence="3 12">2.3.1.48</ecNumber>
    </recommendedName>
</protein>
<feature type="active site" description="Proton donor/acceptor" evidence="11">
    <location>
        <position position="289"/>
    </location>
</feature>
<evidence type="ECO:0000256" key="13">
    <source>
        <dbReference type="SAM" id="MobiDB-lite"/>
    </source>
</evidence>
<dbReference type="PROSITE" id="PS51726">
    <property type="entry name" value="MYST_HAT"/>
    <property type="match status" value="1"/>
</dbReference>
<dbReference type="Pfam" id="PF17772">
    <property type="entry name" value="zf-MYST"/>
    <property type="match status" value="1"/>
</dbReference>
<evidence type="ECO:0000256" key="8">
    <source>
        <dbReference type="ARBA" id="ARBA00022853"/>
    </source>
</evidence>
<dbReference type="InterPro" id="IPR036388">
    <property type="entry name" value="WH-like_DNA-bd_sf"/>
</dbReference>
<dbReference type="FunFam" id="3.40.630.30:FF:000002">
    <property type="entry name" value="Histone acetyltransferase"/>
    <property type="match status" value="1"/>
</dbReference>
<feature type="domain" description="MYST-type HAT" evidence="14">
    <location>
        <begin position="112"/>
        <end position="383"/>
    </location>
</feature>
<proteinExistence type="inferred from homology"/>
<dbReference type="InterPro" id="IPR050603">
    <property type="entry name" value="MYST_HAT"/>
</dbReference>
<dbReference type="GO" id="GO:0000785">
    <property type="term" value="C:chromatin"/>
    <property type="evidence" value="ECO:0007669"/>
    <property type="project" value="TreeGrafter"/>
</dbReference>
<keyword evidence="6" id="KW-0863">Zinc-finger</keyword>
<dbReference type="InterPro" id="IPR016197">
    <property type="entry name" value="Chromo-like_dom_sf"/>
</dbReference>
<dbReference type="GO" id="GO:0006357">
    <property type="term" value="P:regulation of transcription by RNA polymerase II"/>
    <property type="evidence" value="ECO:0007669"/>
    <property type="project" value="TreeGrafter"/>
</dbReference>
<organism evidence="15 16">
    <name type="scientific">Diacronema lutheri</name>
    <name type="common">Unicellular marine alga</name>
    <name type="synonym">Monochrysis lutheri</name>
    <dbReference type="NCBI Taxonomy" id="2081491"/>
    <lineage>
        <taxon>Eukaryota</taxon>
        <taxon>Haptista</taxon>
        <taxon>Haptophyta</taxon>
        <taxon>Pavlovophyceae</taxon>
        <taxon>Pavlovales</taxon>
        <taxon>Pavlovaceae</taxon>
        <taxon>Diacronema</taxon>
    </lineage>
</organism>
<comment type="caution">
    <text evidence="15">The sequence shown here is derived from an EMBL/GenBank/DDBJ whole genome shotgun (WGS) entry which is preliminary data.</text>
</comment>
<feature type="compositionally biased region" description="Basic and acidic residues" evidence="13">
    <location>
        <begin position="384"/>
        <end position="400"/>
    </location>
</feature>
<dbReference type="GO" id="GO:0003682">
    <property type="term" value="F:chromatin binding"/>
    <property type="evidence" value="ECO:0007669"/>
    <property type="project" value="TreeGrafter"/>
</dbReference>
<evidence type="ECO:0000256" key="6">
    <source>
        <dbReference type="ARBA" id="ARBA00022771"/>
    </source>
</evidence>
<dbReference type="Proteomes" id="UP000751190">
    <property type="component" value="Unassembled WGS sequence"/>
</dbReference>
<evidence type="ECO:0000256" key="11">
    <source>
        <dbReference type="PIRSR" id="PIRSR602717-51"/>
    </source>
</evidence>
<feature type="region of interest" description="Disordered" evidence="13">
    <location>
        <begin position="367"/>
        <end position="400"/>
    </location>
</feature>
<dbReference type="GO" id="GO:0004402">
    <property type="term" value="F:histone acetyltransferase activity"/>
    <property type="evidence" value="ECO:0007669"/>
    <property type="project" value="InterPro"/>
</dbReference>
<dbReference type="PANTHER" id="PTHR10615">
    <property type="entry name" value="HISTONE ACETYLTRANSFERASE"/>
    <property type="match status" value="1"/>
</dbReference>
<evidence type="ECO:0000256" key="12">
    <source>
        <dbReference type="RuleBase" id="RU361211"/>
    </source>
</evidence>
<dbReference type="PANTHER" id="PTHR10615:SF161">
    <property type="entry name" value="HISTONE ACETYLTRANSFERASE KAT7"/>
    <property type="match status" value="1"/>
</dbReference>
<evidence type="ECO:0000256" key="4">
    <source>
        <dbReference type="ARBA" id="ARBA00022679"/>
    </source>
</evidence>
<evidence type="ECO:0000256" key="5">
    <source>
        <dbReference type="ARBA" id="ARBA00022723"/>
    </source>
</evidence>
<dbReference type="GO" id="GO:0003712">
    <property type="term" value="F:transcription coregulator activity"/>
    <property type="evidence" value="ECO:0007669"/>
    <property type="project" value="TreeGrafter"/>
</dbReference>
<dbReference type="GO" id="GO:0005634">
    <property type="term" value="C:nucleus"/>
    <property type="evidence" value="ECO:0007669"/>
    <property type="project" value="UniProtKB-SubCell"/>
</dbReference>
<sequence>MGVPSTSHKPLEIGCKLLCRWRDEQYWMCEVIERRHNLETSEWQYYVHYLSFNRRMDEWVGIERFDLGAQETSGGDGKKVTRNIKRKFDESHHAEEEGELDPVTLREHEEATKVKNINRIAIGKYEMNTWYFSPFPKEYANCDTLYWCEYDLAYFARREHLERYVRTRCKRRHPPGDEIFRQGEMAVYEIDSRVERVFCENLCLLAKLFLDHKTLYFDVQPFLFYAICTCDDQGAHIVGYFSKERVSAEDYNLACILTLPCYQRRGYGKFMISISYELSKREKKLGTPERPLSDLGLVSYRSYWATKMLEILCKHKGTISIQELSDMTFFRPEDIISTLQALDLLKYFGGQHSIYVSPKMVEQYVNKKDNSPPVDPARLQWTPHSERRGNGAMTEGRKPS</sequence>
<dbReference type="Pfam" id="PF11717">
    <property type="entry name" value="Tudor-knot"/>
    <property type="match status" value="1"/>
</dbReference>
<dbReference type="EC" id="2.3.1.48" evidence="3 12"/>
<evidence type="ECO:0000256" key="3">
    <source>
        <dbReference type="ARBA" id="ARBA00013184"/>
    </source>
</evidence>
<dbReference type="Gene3D" id="3.40.630.30">
    <property type="match status" value="1"/>
</dbReference>
<evidence type="ECO:0000313" key="15">
    <source>
        <dbReference type="EMBL" id="KAG8463613.1"/>
    </source>
</evidence>
<dbReference type="OrthoDB" id="787137at2759"/>
<gene>
    <name evidence="15" type="ORF">KFE25_003886</name>
</gene>
<keyword evidence="5" id="KW-0479">Metal-binding</keyword>
<dbReference type="OMA" id="DSPEGNN"/>
<reference evidence="15" key="1">
    <citation type="submission" date="2021-05" db="EMBL/GenBank/DDBJ databases">
        <title>The genome of the haptophyte Pavlova lutheri (Diacronema luteri, Pavlovales) - a model for lipid biosynthesis in eukaryotic algae.</title>
        <authorList>
            <person name="Hulatt C.J."/>
            <person name="Posewitz M.C."/>
        </authorList>
    </citation>
    <scope>NUCLEOTIDE SEQUENCE</scope>
    <source>
        <strain evidence="15">NIVA-4/92</strain>
    </source>
</reference>
<dbReference type="Gene3D" id="2.30.30.140">
    <property type="match status" value="1"/>
</dbReference>
<comment type="similarity">
    <text evidence="2 12">Belongs to the MYST (SAS/MOZ) family.</text>
</comment>
<dbReference type="Pfam" id="PF01853">
    <property type="entry name" value="MOZ_SAS"/>
    <property type="match status" value="1"/>
</dbReference>
<evidence type="ECO:0000259" key="14">
    <source>
        <dbReference type="PROSITE" id="PS51726"/>
    </source>
</evidence>
<dbReference type="InterPro" id="IPR025995">
    <property type="entry name" value="Tudor-knot"/>
</dbReference>
<keyword evidence="7" id="KW-0862">Zinc</keyword>
<comment type="catalytic activity">
    <reaction evidence="12">
        <text>L-lysyl-[protein] + acetyl-CoA = N(6)-acetyl-L-lysyl-[protein] + CoA + H(+)</text>
        <dbReference type="Rhea" id="RHEA:45948"/>
        <dbReference type="Rhea" id="RHEA-COMP:9752"/>
        <dbReference type="Rhea" id="RHEA-COMP:10731"/>
        <dbReference type="ChEBI" id="CHEBI:15378"/>
        <dbReference type="ChEBI" id="CHEBI:29969"/>
        <dbReference type="ChEBI" id="CHEBI:57287"/>
        <dbReference type="ChEBI" id="CHEBI:57288"/>
        <dbReference type="ChEBI" id="CHEBI:61930"/>
        <dbReference type="EC" id="2.3.1.48"/>
    </reaction>
</comment>
<evidence type="ECO:0000313" key="16">
    <source>
        <dbReference type="Proteomes" id="UP000751190"/>
    </source>
</evidence>